<dbReference type="GO" id="GO:0005634">
    <property type="term" value="C:nucleus"/>
    <property type="evidence" value="ECO:0007669"/>
    <property type="project" value="EnsemblMetazoa"/>
</dbReference>
<feature type="compositionally biased region" description="Acidic residues" evidence="1">
    <location>
        <begin position="162"/>
        <end position="172"/>
    </location>
</feature>
<organism evidence="3">
    <name type="scientific">Drosophila sechellia</name>
    <name type="common">Fruit fly</name>
    <dbReference type="NCBI Taxonomy" id="7238"/>
    <lineage>
        <taxon>Eukaryota</taxon>
        <taxon>Metazoa</taxon>
        <taxon>Ecdysozoa</taxon>
        <taxon>Arthropoda</taxon>
        <taxon>Hexapoda</taxon>
        <taxon>Insecta</taxon>
        <taxon>Pterygota</taxon>
        <taxon>Neoptera</taxon>
        <taxon>Endopterygota</taxon>
        <taxon>Diptera</taxon>
        <taxon>Brachycera</taxon>
        <taxon>Muscomorpha</taxon>
        <taxon>Ephydroidea</taxon>
        <taxon>Drosophilidae</taxon>
        <taxon>Drosophila</taxon>
        <taxon>Sophophora</taxon>
    </lineage>
</organism>
<dbReference type="OMA" id="MRNMENA"/>
<feature type="compositionally biased region" description="Basic and acidic residues" evidence="1">
    <location>
        <begin position="138"/>
        <end position="155"/>
    </location>
</feature>
<reference evidence="2 3" key="1">
    <citation type="journal article" date="2007" name="Nature">
        <title>Evolution of genes and genomes on the Drosophila phylogeny.</title>
        <authorList>
            <consortium name="Drosophila 12 Genomes Consortium"/>
            <person name="Clark A.G."/>
            <person name="Eisen M.B."/>
            <person name="Smith D.R."/>
            <person name="Bergman C.M."/>
            <person name="Oliver B."/>
            <person name="Markow T.A."/>
            <person name="Kaufman T.C."/>
            <person name="Kellis M."/>
            <person name="Gelbart W."/>
            <person name="Iyer V.N."/>
            <person name="Pollard D.A."/>
            <person name="Sackton T.B."/>
            <person name="Larracuente A.M."/>
            <person name="Singh N.D."/>
            <person name="Abad J.P."/>
            <person name="Abt D.N."/>
            <person name="Adryan B."/>
            <person name="Aguade M."/>
            <person name="Akashi H."/>
            <person name="Anderson W.W."/>
            <person name="Aquadro C.F."/>
            <person name="Ardell D.H."/>
            <person name="Arguello R."/>
            <person name="Artieri C.G."/>
            <person name="Barbash D.A."/>
            <person name="Barker D."/>
            <person name="Barsanti P."/>
            <person name="Batterham P."/>
            <person name="Batzoglou S."/>
            <person name="Begun D."/>
            <person name="Bhutkar A."/>
            <person name="Blanco E."/>
            <person name="Bosak S.A."/>
            <person name="Bradley R.K."/>
            <person name="Brand A.D."/>
            <person name="Brent M.R."/>
            <person name="Brooks A.N."/>
            <person name="Brown R.H."/>
            <person name="Butlin R.K."/>
            <person name="Caggese C."/>
            <person name="Calvi B.R."/>
            <person name="Bernardo de Carvalho A."/>
            <person name="Caspi A."/>
            <person name="Castrezana S."/>
            <person name="Celniker S.E."/>
            <person name="Chang J.L."/>
            <person name="Chapple C."/>
            <person name="Chatterji S."/>
            <person name="Chinwalla A."/>
            <person name="Civetta A."/>
            <person name="Clifton S.W."/>
            <person name="Comeron J.M."/>
            <person name="Costello J.C."/>
            <person name="Coyne J.A."/>
            <person name="Daub J."/>
            <person name="David R.G."/>
            <person name="Delcher A.L."/>
            <person name="Delehaunty K."/>
            <person name="Do C.B."/>
            <person name="Ebling H."/>
            <person name="Edwards K."/>
            <person name="Eickbush T."/>
            <person name="Evans J.D."/>
            <person name="Filipski A."/>
            <person name="Findeiss S."/>
            <person name="Freyhult E."/>
            <person name="Fulton L."/>
            <person name="Fulton R."/>
            <person name="Garcia A.C."/>
            <person name="Gardiner A."/>
            <person name="Garfield D.A."/>
            <person name="Garvin B.E."/>
            <person name="Gibson G."/>
            <person name="Gilbert D."/>
            <person name="Gnerre S."/>
            <person name="Godfrey J."/>
            <person name="Good R."/>
            <person name="Gotea V."/>
            <person name="Gravely B."/>
            <person name="Greenberg A.J."/>
            <person name="Griffiths-Jones S."/>
            <person name="Gross S."/>
            <person name="Guigo R."/>
            <person name="Gustafson E.A."/>
            <person name="Haerty W."/>
            <person name="Hahn M.W."/>
            <person name="Halligan D.L."/>
            <person name="Halpern A.L."/>
            <person name="Halter G.M."/>
            <person name="Han M.V."/>
            <person name="Heger A."/>
            <person name="Hillier L."/>
            <person name="Hinrichs A.S."/>
            <person name="Holmes I."/>
            <person name="Hoskins R.A."/>
            <person name="Hubisz M.J."/>
            <person name="Hultmark D."/>
            <person name="Huntley M.A."/>
            <person name="Jaffe D.B."/>
            <person name="Jagadeeshan S."/>
            <person name="Jeck W.R."/>
            <person name="Johnson J."/>
            <person name="Jones C.D."/>
            <person name="Jordan W.C."/>
            <person name="Karpen G.H."/>
            <person name="Kataoka E."/>
            <person name="Keightley P.D."/>
            <person name="Kheradpour P."/>
            <person name="Kirkness E.F."/>
            <person name="Koerich L.B."/>
            <person name="Kristiansen K."/>
            <person name="Kudrna D."/>
            <person name="Kulathinal R.J."/>
            <person name="Kumar S."/>
            <person name="Kwok R."/>
            <person name="Lander E."/>
            <person name="Langley C.H."/>
            <person name="Lapoint R."/>
            <person name="Lazzaro B.P."/>
            <person name="Lee S.J."/>
            <person name="Levesque L."/>
            <person name="Li R."/>
            <person name="Lin C.F."/>
            <person name="Lin M.F."/>
            <person name="Lindblad-Toh K."/>
            <person name="Llopart A."/>
            <person name="Long M."/>
            <person name="Low L."/>
            <person name="Lozovsky E."/>
            <person name="Lu J."/>
            <person name="Luo M."/>
            <person name="Machado C.A."/>
            <person name="Makalowski W."/>
            <person name="Marzo M."/>
            <person name="Matsuda M."/>
            <person name="Matzkin L."/>
            <person name="McAllister B."/>
            <person name="McBride C.S."/>
            <person name="McKernan B."/>
            <person name="McKernan K."/>
            <person name="Mendez-Lago M."/>
            <person name="Minx P."/>
            <person name="Mollenhauer M.U."/>
            <person name="Montooth K."/>
            <person name="Mount S.M."/>
            <person name="Mu X."/>
            <person name="Myers E."/>
            <person name="Negre B."/>
            <person name="Newfeld S."/>
            <person name="Nielsen R."/>
            <person name="Noor M.A."/>
            <person name="O'Grady P."/>
            <person name="Pachter L."/>
            <person name="Papaceit M."/>
            <person name="Parisi M.J."/>
            <person name="Parisi M."/>
            <person name="Parts L."/>
            <person name="Pedersen J.S."/>
            <person name="Pesole G."/>
            <person name="Phillippy A.M."/>
            <person name="Ponting C.P."/>
            <person name="Pop M."/>
            <person name="Porcelli D."/>
            <person name="Powell J.R."/>
            <person name="Prohaska S."/>
            <person name="Pruitt K."/>
            <person name="Puig M."/>
            <person name="Quesneville H."/>
            <person name="Ram K.R."/>
            <person name="Rand D."/>
            <person name="Rasmussen M.D."/>
            <person name="Reed L.K."/>
            <person name="Reenan R."/>
            <person name="Reily A."/>
            <person name="Remington K.A."/>
            <person name="Rieger T.T."/>
            <person name="Ritchie M.G."/>
            <person name="Robin C."/>
            <person name="Rogers Y.H."/>
            <person name="Rohde C."/>
            <person name="Rozas J."/>
            <person name="Rubenfield M.J."/>
            <person name="Ruiz A."/>
            <person name="Russo S."/>
            <person name="Salzberg S.L."/>
            <person name="Sanchez-Gracia A."/>
            <person name="Saranga D.J."/>
            <person name="Sato H."/>
            <person name="Schaeffer S.W."/>
            <person name="Schatz M.C."/>
            <person name="Schlenke T."/>
            <person name="Schwartz R."/>
            <person name="Segarra C."/>
            <person name="Singh R.S."/>
            <person name="Sirot L."/>
            <person name="Sirota M."/>
            <person name="Sisneros N.B."/>
            <person name="Smith C.D."/>
            <person name="Smith T.F."/>
            <person name="Spieth J."/>
            <person name="Stage D.E."/>
            <person name="Stark A."/>
            <person name="Stephan W."/>
            <person name="Strausberg R.L."/>
            <person name="Strempel S."/>
            <person name="Sturgill D."/>
            <person name="Sutton G."/>
            <person name="Sutton G.G."/>
            <person name="Tao W."/>
            <person name="Teichmann S."/>
            <person name="Tobari Y.N."/>
            <person name="Tomimura Y."/>
            <person name="Tsolas J.M."/>
            <person name="Valente V.L."/>
            <person name="Venter E."/>
            <person name="Venter J.C."/>
            <person name="Vicario S."/>
            <person name="Vieira F.G."/>
            <person name="Vilella A.J."/>
            <person name="Villasante A."/>
            <person name="Walenz B."/>
            <person name="Wang J."/>
            <person name="Wasserman M."/>
            <person name="Watts T."/>
            <person name="Wilson D."/>
            <person name="Wilson R.K."/>
            <person name="Wing R.A."/>
            <person name="Wolfner M.F."/>
            <person name="Wong A."/>
            <person name="Wong G.K."/>
            <person name="Wu C.I."/>
            <person name="Wu G."/>
            <person name="Yamamoto D."/>
            <person name="Yang H.P."/>
            <person name="Yang S.P."/>
            <person name="Yorke J.A."/>
            <person name="Yoshida K."/>
            <person name="Zdobnov E."/>
            <person name="Zhang P."/>
            <person name="Zhang Y."/>
            <person name="Zimin A.V."/>
            <person name="Baldwin J."/>
            <person name="Abdouelleil A."/>
            <person name="Abdulkadir J."/>
            <person name="Abebe A."/>
            <person name="Abera B."/>
            <person name="Abreu J."/>
            <person name="Acer S.C."/>
            <person name="Aftuck L."/>
            <person name="Alexander A."/>
            <person name="An P."/>
            <person name="Anderson E."/>
            <person name="Anderson S."/>
            <person name="Arachi H."/>
            <person name="Azer M."/>
            <person name="Bachantsang P."/>
            <person name="Barry A."/>
            <person name="Bayul T."/>
            <person name="Berlin A."/>
            <person name="Bessette D."/>
            <person name="Bloom T."/>
            <person name="Blye J."/>
            <person name="Boguslavskiy L."/>
            <person name="Bonnet C."/>
            <person name="Boukhgalter B."/>
            <person name="Bourzgui I."/>
            <person name="Brown A."/>
            <person name="Cahill P."/>
            <person name="Channer S."/>
            <person name="Cheshatsang Y."/>
            <person name="Chuda L."/>
            <person name="Citroen M."/>
            <person name="Collymore A."/>
            <person name="Cooke P."/>
            <person name="Costello M."/>
            <person name="D'Aco K."/>
            <person name="Daza R."/>
            <person name="De Haan G."/>
            <person name="DeGray S."/>
            <person name="DeMaso C."/>
            <person name="Dhargay N."/>
            <person name="Dooley K."/>
            <person name="Dooley E."/>
            <person name="Doricent M."/>
            <person name="Dorje P."/>
            <person name="Dorjee K."/>
            <person name="Dupes A."/>
            <person name="Elong R."/>
            <person name="Falk J."/>
            <person name="Farina A."/>
            <person name="Faro S."/>
            <person name="Ferguson D."/>
            <person name="Fisher S."/>
            <person name="Foley C.D."/>
            <person name="Franke A."/>
            <person name="Friedrich D."/>
            <person name="Gadbois L."/>
            <person name="Gearin G."/>
            <person name="Gearin C.R."/>
            <person name="Giannoukos G."/>
            <person name="Goode T."/>
            <person name="Graham J."/>
            <person name="Grandbois E."/>
            <person name="Grewal S."/>
            <person name="Gyaltsen K."/>
            <person name="Hafez N."/>
            <person name="Hagos B."/>
            <person name="Hall J."/>
            <person name="Henson C."/>
            <person name="Hollinger A."/>
            <person name="Honan T."/>
            <person name="Huard M.D."/>
            <person name="Hughes L."/>
            <person name="Hurhula B."/>
            <person name="Husby M.E."/>
            <person name="Kamat A."/>
            <person name="Kanga B."/>
            <person name="Kashin S."/>
            <person name="Khazanovich D."/>
            <person name="Kisner P."/>
            <person name="Lance K."/>
            <person name="Lara M."/>
            <person name="Lee W."/>
            <person name="Lennon N."/>
            <person name="Letendre F."/>
            <person name="LeVine R."/>
            <person name="Lipovsky A."/>
            <person name="Liu X."/>
            <person name="Liu J."/>
            <person name="Liu S."/>
            <person name="Lokyitsang T."/>
            <person name="Lokyitsang Y."/>
            <person name="Lubonja R."/>
            <person name="Lui A."/>
            <person name="MacDonald P."/>
            <person name="Magnisalis V."/>
            <person name="Maru K."/>
            <person name="Matthews C."/>
            <person name="McCusker W."/>
            <person name="McDonough S."/>
            <person name="Mehta T."/>
            <person name="Meldrim J."/>
            <person name="Meneus L."/>
            <person name="Mihai O."/>
            <person name="Mihalev A."/>
            <person name="Mihova T."/>
            <person name="Mittelman R."/>
            <person name="Mlenga V."/>
            <person name="Montmayeur A."/>
            <person name="Mulrain L."/>
            <person name="Navidi A."/>
            <person name="Naylor J."/>
            <person name="Negash T."/>
            <person name="Nguyen T."/>
            <person name="Nguyen N."/>
            <person name="Nicol R."/>
            <person name="Norbu C."/>
            <person name="Norbu N."/>
            <person name="Novod N."/>
            <person name="O'Neill B."/>
            <person name="Osman S."/>
            <person name="Markiewicz E."/>
            <person name="Oyono O.L."/>
            <person name="Patti C."/>
            <person name="Phunkhang P."/>
            <person name="Pierre F."/>
            <person name="Priest M."/>
            <person name="Raghuraman S."/>
            <person name="Rege F."/>
            <person name="Reyes R."/>
            <person name="Rise C."/>
            <person name="Rogov P."/>
            <person name="Ross K."/>
            <person name="Ryan E."/>
            <person name="Settipalli S."/>
            <person name="Shea T."/>
            <person name="Sherpa N."/>
            <person name="Shi L."/>
            <person name="Shih D."/>
            <person name="Sparrow T."/>
            <person name="Spaulding J."/>
            <person name="Stalker J."/>
            <person name="Stange-Thomann N."/>
            <person name="Stavropoulos S."/>
            <person name="Stone C."/>
            <person name="Strader C."/>
            <person name="Tesfaye S."/>
            <person name="Thomson T."/>
            <person name="Thoulutsang Y."/>
            <person name="Thoulutsang D."/>
            <person name="Topham K."/>
            <person name="Topping I."/>
            <person name="Tsamla T."/>
            <person name="Vassiliev H."/>
            <person name="Vo A."/>
            <person name="Wangchuk T."/>
            <person name="Wangdi T."/>
            <person name="Weiand M."/>
            <person name="Wilkinson J."/>
            <person name="Wilson A."/>
            <person name="Yadav S."/>
            <person name="Young G."/>
            <person name="Yu Q."/>
            <person name="Zembek L."/>
            <person name="Zhong D."/>
            <person name="Zimmer A."/>
            <person name="Zwirko Z."/>
            <person name="Jaffe D.B."/>
            <person name="Alvarez P."/>
            <person name="Brockman W."/>
            <person name="Butler J."/>
            <person name="Chin C."/>
            <person name="Gnerre S."/>
            <person name="Grabherr M."/>
            <person name="Kleber M."/>
            <person name="Mauceli E."/>
            <person name="MacCallum I."/>
        </authorList>
    </citation>
    <scope>NUCLEOTIDE SEQUENCE [LARGE SCALE GENOMIC DNA]</scope>
    <source>
        <strain evidence="3">Rob3c / Tucson 14021-0248.25</strain>
    </source>
</reference>
<feature type="region of interest" description="Disordered" evidence="1">
    <location>
        <begin position="126"/>
        <end position="172"/>
    </location>
</feature>
<name>B4I8J0_DROSE</name>
<evidence type="ECO:0000313" key="2">
    <source>
        <dbReference type="EMBL" id="EDW56915.1"/>
    </source>
</evidence>
<dbReference type="Proteomes" id="UP000001292">
    <property type="component" value="Unassembled WGS sequence"/>
</dbReference>
<dbReference type="EMBL" id="CH480824">
    <property type="protein sequence ID" value="EDW56915.1"/>
    <property type="molecule type" value="Genomic_DNA"/>
</dbReference>
<dbReference type="GO" id="GO:0035092">
    <property type="term" value="P:sperm DNA condensation"/>
    <property type="evidence" value="ECO:0007669"/>
    <property type="project" value="EnsemblMetazoa"/>
</dbReference>
<accession>B4I8J0</accession>
<dbReference type="AlphaFoldDB" id="B4I8J0"/>
<gene>
    <name evidence="2" type="primary">Dsec\GM15995</name>
    <name evidence="2" type="ORF">Dsec_GM15995</name>
</gene>
<proteinExistence type="predicted"/>
<dbReference type="STRING" id="7238.B4I8J0"/>
<keyword evidence="3" id="KW-1185">Reference proteome</keyword>
<evidence type="ECO:0000256" key="1">
    <source>
        <dbReference type="SAM" id="MobiDB-lite"/>
    </source>
</evidence>
<evidence type="ECO:0000313" key="3">
    <source>
        <dbReference type="Proteomes" id="UP000001292"/>
    </source>
</evidence>
<dbReference type="KEGG" id="dse:6615679"/>
<dbReference type="OrthoDB" id="7857209at2759"/>
<sequence>MGRKNHKTRRKVKVHSNVQLPQKIKVKLPKEHKRSTLRPKIQNSKVFHVNCCKYKIRSRPMRCNQCNLATQCPSRTVALAPSVPLLHHPVRRKVVHMPETVVMQMRNMENARRVADMHRRTLIQTYVPSPDKDDDEDTHQIDRRSRQVYRRDRQRPLSSDLDVNDMDLDPFQ</sequence>
<dbReference type="HOGENOM" id="CLU_1541717_0_0_1"/>
<protein>
    <submittedName>
        <fullName evidence="2">GM15995</fullName>
    </submittedName>
</protein>
<dbReference type="PhylomeDB" id="B4I8J0"/>